<dbReference type="Proteomes" id="UP000260351">
    <property type="component" value="Unassembled WGS sequence"/>
</dbReference>
<protein>
    <recommendedName>
        <fullName evidence="3">beta-N-acetylhexosaminidase</fullName>
        <ecNumber evidence="3">3.2.1.52</ecNumber>
    </recommendedName>
</protein>
<dbReference type="SUPFAM" id="SSF51445">
    <property type="entry name" value="(Trans)glycosidases"/>
    <property type="match status" value="1"/>
</dbReference>
<comment type="caution">
    <text evidence="7">The sequence shown here is derived from an EMBL/GenBank/DDBJ whole genome shotgun (WGS) entry which is preliminary data.</text>
</comment>
<name>A0A3E1KCV1_9GAMM</name>
<dbReference type="PANTHER" id="PTHR30480">
    <property type="entry name" value="BETA-HEXOSAMINIDASE-RELATED"/>
    <property type="match status" value="1"/>
</dbReference>
<evidence type="ECO:0000313" key="8">
    <source>
        <dbReference type="Proteomes" id="UP000260351"/>
    </source>
</evidence>
<keyword evidence="8" id="KW-1185">Reference proteome</keyword>
<dbReference type="Gene3D" id="3.20.20.300">
    <property type="entry name" value="Glycoside hydrolase, family 3, N-terminal domain"/>
    <property type="match status" value="1"/>
</dbReference>
<keyword evidence="4 7" id="KW-0378">Hydrolase</keyword>
<evidence type="ECO:0000313" key="7">
    <source>
        <dbReference type="EMBL" id="RFF32743.1"/>
    </source>
</evidence>
<reference evidence="7 8" key="1">
    <citation type="submission" date="2018-08" db="EMBL/GenBank/DDBJ databases">
        <title>Wenzhouxiangella salilacus sp. nov., a novel bacterium isolated from a saline lake in Xinjiang Province, China.</title>
        <authorList>
            <person name="Han S."/>
        </authorList>
    </citation>
    <scope>NUCLEOTIDE SEQUENCE [LARGE SCALE GENOMIC DNA]</scope>
    <source>
        <strain evidence="7 8">XDB06</strain>
    </source>
</reference>
<dbReference type="GO" id="GO:0005975">
    <property type="term" value="P:carbohydrate metabolic process"/>
    <property type="evidence" value="ECO:0007669"/>
    <property type="project" value="InterPro"/>
</dbReference>
<dbReference type="InterPro" id="IPR001764">
    <property type="entry name" value="Glyco_hydro_3_N"/>
</dbReference>
<feature type="domain" description="Glycoside hydrolase family 3 N-terminal" evidence="6">
    <location>
        <begin position="19"/>
        <end position="286"/>
    </location>
</feature>
<evidence type="ECO:0000256" key="4">
    <source>
        <dbReference type="ARBA" id="ARBA00022801"/>
    </source>
</evidence>
<evidence type="ECO:0000256" key="1">
    <source>
        <dbReference type="ARBA" id="ARBA00001231"/>
    </source>
</evidence>
<evidence type="ECO:0000259" key="6">
    <source>
        <dbReference type="Pfam" id="PF00933"/>
    </source>
</evidence>
<gene>
    <name evidence="7" type="ORF">DZC52_00970</name>
</gene>
<evidence type="ECO:0000256" key="3">
    <source>
        <dbReference type="ARBA" id="ARBA00012663"/>
    </source>
</evidence>
<accession>A0A3E1KCV1</accession>
<evidence type="ECO:0000256" key="2">
    <source>
        <dbReference type="ARBA" id="ARBA00005336"/>
    </source>
</evidence>
<keyword evidence="5 7" id="KW-0326">Glycosidase</keyword>
<dbReference type="InterPro" id="IPR050226">
    <property type="entry name" value="NagZ_Beta-hexosaminidase"/>
</dbReference>
<dbReference type="Pfam" id="PF00933">
    <property type="entry name" value="Glyco_hydro_3"/>
    <property type="match status" value="1"/>
</dbReference>
<dbReference type="EMBL" id="QUZK01000004">
    <property type="protein sequence ID" value="RFF32743.1"/>
    <property type="molecule type" value="Genomic_DNA"/>
</dbReference>
<dbReference type="InterPro" id="IPR017853">
    <property type="entry name" value="GH"/>
</dbReference>
<sequence>MQQPLGPLIVGIDGTSLDDSSADLLCHPAVGGVILFTRNYESPRQLRELSDEIRGLRTPRLLLAVDQEGGRVQRFREGFTPLPPLGLLGRWYASHPDRARDLAYRHGRVMAAEVLGHGVDLSFAPVLDLDRGSRVIADRGMSADPKAVADLGAHYIAGMKDAGMRCCGKHFPGHGSVEADSHDEVVVDCRDLEALEDDLVPFAELARRLDSVMMAHVCYPARDPEPAGYSRAWVVDTLRQRLGFDGVVISDDLDMAGAGPAGSLSERVSRSLDAGCDAVLVCRPESARSLLAQERAWRLPSAGTLEGLYGRAMAALEEQLLVPEFRAWRDSLRALT</sequence>
<dbReference type="PANTHER" id="PTHR30480:SF13">
    <property type="entry name" value="BETA-HEXOSAMINIDASE"/>
    <property type="match status" value="1"/>
</dbReference>
<dbReference type="EC" id="3.2.1.52" evidence="3"/>
<organism evidence="7 8">
    <name type="scientific">Wenzhouxiangella sediminis</name>
    <dbReference type="NCBI Taxonomy" id="1792836"/>
    <lineage>
        <taxon>Bacteria</taxon>
        <taxon>Pseudomonadati</taxon>
        <taxon>Pseudomonadota</taxon>
        <taxon>Gammaproteobacteria</taxon>
        <taxon>Chromatiales</taxon>
        <taxon>Wenzhouxiangellaceae</taxon>
        <taxon>Wenzhouxiangella</taxon>
    </lineage>
</organism>
<dbReference type="InterPro" id="IPR036962">
    <property type="entry name" value="Glyco_hydro_3_N_sf"/>
</dbReference>
<dbReference type="AlphaFoldDB" id="A0A3E1KCV1"/>
<dbReference type="GO" id="GO:0004563">
    <property type="term" value="F:beta-N-acetylhexosaminidase activity"/>
    <property type="evidence" value="ECO:0007669"/>
    <property type="project" value="UniProtKB-EC"/>
</dbReference>
<comment type="catalytic activity">
    <reaction evidence="1">
        <text>Hydrolysis of terminal non-reducing N-acetyl-D-hexosamine residues in N-acetyl-beta-D-hexosaminides.</text>
        <dbReference type="EC" id="3.2.1.52"/>
    </reaction>
</comment>
<dbReference type="OrthoDB" id="9786661at2"/>
<dbReference type="NCBIfam" id="NF003740">
    <property type="entry name" value="PRK05337.1"/>
    <property type="match status" value="1"/>
</dbReference>
<comment type="similarity">
    <text evidence="2">Belongs to the glycosyl hydrolase 3 family.</text>
</comment>
<evidence type="ECO:0000256" key="5">
    <source>
        <dbReference type="ARBA" id="ARBA00023295"/>
    </source>
</evidence>
<proteinExistence type="inferred from homology"/>
<dbReference type="GO" id="GO:0009254">
    <property type="term" value="P:peptidoglycan turnover"/>
    <property type="evidence" value="ECO:0007669"/>
    <property type="project" value="TreeGrafter"/>
</dbReference>